<sequence length="119" mass="14108">MLRRGGIEVQMSTRSSQKIYLPQCCFRRSIQRFCILVLTQLISTEWYGICILRIFFQNWPKLEMMTIVDLLLFATQFACRLCQGEFTTENSWPRLNFRNPLLNTRLLSKCRIGLDSWSC</sequence>
<dbReference type="AlphaFoldDB" id="A0A6N2NL00"/>
<dbReference type="EMBL" id="CAADRP010002262">
    <property type="protein sequence ID" value="VFU64350.1"/>
    <property type="molecule type" value="Genomic_DNA"/>
</dbReference>
<keyword evidence="1" id="KW-0812">Transmembrane</keyword>
<accession>A0A6N2NL00</accession>
<name>A0A6N2NL00_SALVM</name>
<reference evidence="2" key="1">
    <citation type="submission" date="2019-03" db="EMBL/GenBank/DDBJ databases">
        <authorList>
            <person name="Mank J."/>
            <person name="Almeida P."/>
        </authorList>
    </citation>
    <scope>NUCLEOTIDE SEQUENCE</scope>
    <source>
        <strain evidence="2">78183</strain>
    </source>
</reference>
<keyword evidence="1" id="KW-1133">Transmembrane helix</keyword>
<organism evidence="2">
    <name type="scientific">Salix viminalis</name>
    <name type="common">Common osier</name>
    <name type="synonym">Basket willow</name>
    <dbReference type="NCBI Taxonomy" id="40686"/>
    <lineage>
        <taxon>Eukaryota</taxon>
        <taxon>Viridiplantae</taxon>
        <taxon>Streptophyta</taxon>
        <taxon>Embryophyta</taxon>
        <taxon>Tracheophyta</taxon>
        <taxon>Spermatophyta</taxon>
        <taxon>Magnoliopsida</taxon>
        <taxon>eudicotyledons</taxon>
        <taxon>Gunneridae</taxon>
        <taxon>Pentapetalae</taxon>
        <taxon>rosids</taxon>
        <taxon>fabids</taxon>
        <taxon>Malpighiales</taxon>
        <taxon>Salicaceae</taxon>
        <taxon>Saliceae</taxon>
        <taxon>Salix</taxon>
    </lineage>
</organism>
<gene>
    <name evidence="2" type="ORF">SVIM_LOCUS493301</name>
</gene>
<keyword evidence="1" id="KW-0472">Membrane</keyword>
<feature type="transmembrane region" description="Helical" evidence="1">
    <location>
        <begin position="33"/>
        <end position="56"/>
    </location>
</feature>
<evidence type="ECO:0000313" key="2">
    <source>
        <dbReference type="EMBL" id="VFU64350.1"/>
    </source>
</evidence>
<protein>
    <submittedName>
        <fullName evidence="2">Uncharacterized protein</fullName>
    </submittedName>
</protein>
<evidence type="ECO:0000256" key="1">
    <source>
        <dbReference type="SAM" id="Phobius"/>
    </source>
</evidence>
<proteinExistence type="predicted"/>